<dbReference type="InterPro" id="IPR050493">
    <property type="entry name" value="FAD-dep_Monooxygenase_BioMet"/>
</dbReference>
<dbReference type="InterPro" id="IPR002938">
    <property type="entry name" value="FAD-bd"/>
</dbReference>
<sequence length="401" mass="43877">MIVGGGIGGLCAALSLTKQGFLVSVFEQSKSLGEVGAGLQMTPNAMKVLTALGLLEQIKKVSFSPENAVIRHYQTGKKFLNVPLGEGCCSRYNAPYLHLHRADLHRILLAEAKGQGVIFHLNSKVVQFEQDDRQVSITMESGETFSGSMLIGADGIRSKVLEQLQKSLSFQCNHKPPIFTGQVAWRGTIATDLLPKGLIKPDATVWAGPGRHFVTYYLRGGKMVNFVAVEERSQWTNESWNTAGDVEQLKSAFSGWHSEVTQLLAAADETFLWGLFAREPLSKWHLNRVVLLGDACHPMLPFMAQGAAMAIEDAFVLAKELSGVVLENSQNVEQALTRYTHQRLPRTSKVQAMSKANADLYHMKGGALGRLRLNTIGMVTSTLPSVVNVKLDPVYGLDVTQ</sequence>
<protein>
    <submittedName>
        <fullName evidence="7">FAD-dependent monooxygenase</fullName>
    </submittedName>
</protein>
<keyword evidence="8" id="KW-1185">Reference proteome</keyword>
<keyword evidence="5 7" id="KW-0503">Monooxygenase</keyword>
<evidence type="ECO:0000259" key="6">
    <source>
        <dbReference type="Pfam" id="PF01494"/>
    </source>
</evidence>
<name>A0ABT4JS64_9GAMM</name>
<feature type="domain" description="FAD-binding" evidence="6">
    <location>
        <begin position="1"/>
        <end position="351"/>
    </location>
</feature>
<dbReference type="SUPFAM" id="SSF54373">
    <property type="entry name" value="FAD-linked reductases, C-terminal domain"/>
    <property type="match status" value="1"/>
</dbReference>
<organism evidence="7 8">
    <name type="scientific">Marinomonas phaeophyticola</name>
    <dbReference type="NCBI Taxonomy" id="3004091"/>
    <lineage>
        <taxon>Bacteria</taxon>
        <taxon>Pseudomonadati</taxon>
        <taxon>Pseudomonadota</taxon>
        <taxon>Gammaproteobacteria</taxon>
        <taxon>Oceanospirillales</taxon>
        <taxon>Oceanospirillaceae</taxon>
        <taxon>Marinomonas</taxon>
    </lineage>
</organism>
<dbReference type="PANTHER" id="PTHR13789">
    <property type="entry name" value="MONOOXYGENASE"/>
    <property type="match status" value="1"/>
</dbReference>
<dbReference type="Gene3D" id="3.50.50.60">
    <property type="entry name" value="FAD/NAD(P)-binding domain"/>
    <property type="match status" value="1"/>
</dbReference>
<dbReference type="EMBL" id="JAPUBN010000011">
    <property type="protein sequence ID" value="MCZ2721016.1"/>
    <property type="molecule type" value="Genomic_DNA"/>
</dbReference>
<dbReference type="Pfam" id="PF01494">
    <property type="entry name" value="FAD_binding_3"/>
    <property type="match status" value="1"/>
</dbReference>
<dbReference type="Proteomes" id="UP001149719">
    <property type="component" value="Unassembled WGS sequence"/>
</dbReference>
<comment type="cofactor">
    <cofactor evidence="1">
        <name>FAD</name>
        <dbReference type="ChEBI" id="CHEBI:57692"/>
    </cofactor>
</comment>
<comment type="caution">
    <text evidence="7">The sequence shown here is derived from an EMBL/GenBank/DDBJ whole genome shotgun (WGS) entry which is preliminary data.</text>
</comment>
<dbReference type="InterPro" id="IPR036188">
    <property type="entry name" value="FAD/NAD-bd_sf"/>
</dbReference>
<evidence type="ECO:0000256" key="1">
    <source>
        <dbReference type="ARBA" id="ARBA00001974"/>
    </source>
</evidence>
<dbReference type="PANTHER" id="PTHR13789:SF318">
    <property type="entry name" value="GERANYLGERANYL DIPHOSPHATE REDUCTASE"/>
    <property type="match status" value="1"/>
</dbReference>
<evidence type="ECO:0000256" key="5">
    <source>
        <dbReference type="ARBA" id="ARBA00023033"/>
    </source>
</evidence>
<gene>
    <name evidence="7" type="ORF">O1D97_04970</name>
</gene>
<evidence type="ECO:0000313" key="7">
    <source>
        <dbReference type="EMBL" id="MCZ2721016.1"/>
    </source>
</evidence>
<dbReference type="GO" id="GO:0004497">
    <property type="term" value="F:monooxygenase activity"/>
    <property type="evidence" value="ECO:0007669"/>
    <property type="project" value="UniProtKB-KW"/>
</dbReference>
<proteinExistence type="predicted"/>
<evidence type="ECO:0000256" key="3">
    <source>
        <dbReference type="ARBA" id="ARBA00022827"/>
    </source>
</evidence>
<dbReference type="PRINTS" id="PR00420">
    <property type="entry name" value="RNGMNOXGNASE"/>
</dbReference>
<reference evidence="7" key="1">
    <citation type="submission" date="2022-12" db="EMBL/GenBank/DDBJ databases">
        <title>Marinomonas 15G1-11 sp. nov, isolated from marine algae.</title>
        <authorList>
            <person name="Butt M."/>
            <person name="Choi D.G."/>
            <person name="Kim J.M."/>
            <person name="Lee J.K."/>
            <person name="Baek J.H."/>
            <person name="Jeon C.O."/>
        </authorList>
    </citation>
    <scope>NUCLEOTIDE SEQUENCE</scope>
    <source>
        <strain evidence="7">15G1-11</strain>
    </source>
</reference>
<accession>A0ABT4JS64</accession>
<dbReference type="SUPFAM" id="SSF51905">
    <property type="entry name" value="FAD/NAD(P)-binding domain"/>
    <property type="match status" value="1"/>
</dbReference>
<evidence type="ECO:0000313" key="8">
    <source>
        <dbReference type="Proteomes" id="UP001149719"/>
    </source>
</evidence>
<evidence type="ECO:0000256" key="2">
    <source>
        <dbReference type="ARBA" id="ARBA00022630"/>
    </source>
</evidence>
<keyword evidence="3" id="KW-0274">FAD</keyword>
<keyword evidence="4" id="KW-0560">Oxidoreductase</keyword>
<dbReference type="RefSeq" id="WP_269123359.1">
    <property type="nucleotide sequence ID" value="NZ_JAPUBN010000011.1"/>
</dbReference>
<evidence type="ECO:0000256" key="4">
    <source>
        <dbReference type="ARBA" id="ARBA00023002"/>
    </source>
</evidence>
<keyword evidence="2" id="KW-0285">Flavoprotein</keyword>